<evidence type="ECO:0000256" key="1">
    <source>
        <dbReference type="ARBA" id="ARBA00004651"/>
    </source>
</evidence>
<dbReference type="KEGG" id="sted:SPTER_48210"/>
<dbReference type="OrthoDB" id="9775950at2"/>
<evidence type="ECO:0000256" key="2">
    <source>
        <dbReference type="ARBA" id="ARBA00022475"/>
    </source>
</evidence>
<sequence>MSKDTFLKGAFILTVAGIVVKIIGSVNRILLSRLLGGEGVGLYQMAYPIYLLALSVSSAGIPVAISIIVAEKIARSDYRGANHVFRISLGVLAATGLFFTFLLYYGAGWLIEHNFVRDHRAYYAIAALAPAIFFVTVLSSYRGYFQGLQMMTPTAVSQIFEQLIRVVTMIAFAYILLPRGLEFAAAGASFGAGPGAAAGLLVLLYFYWRHKPGFKQQMENQPQIKQESSLSIIGRIVKLALPVSLANIMLPVVSNIDLLIVPARLEVAGYSVEQATEMFGYLTGMAVPLVNLATILTASLAASLVPAISEAYTLGNKQRIYQRTATAMRISNLITIPSFVGMTLLATPISLMLYGTPNAGVPIAILSVGIFLLGIHQVTTGVLQGLGYTAIPVINMAVSAVVKIVMSWVLTAVPSLGIMGAAWATVADFGVAALLNMFFVYRYVGFSLDIKDTFKAVLASGVMGVVVLLSYDAIMSQMLHNTLATIGSIAAGVTVFGIVLLLVGGVEARDIEQIPRIGGKIAAILTTLRLLRR</sequence>
<dbReference type="PANTHER" id="PTHR30250">
    <property type="entry name" value="PST FAMILY PREDICTED COLANIC ACID TRANSPORTER"/>
    <property type="match status" value="1"/>
</dbReference>
<evidence type="ECO:0000313" key="8">
    <source>
        <dbReference type="Proteomes" id="UP000320776"/>
    </source>
</evidence>
<name>A0A517E153_9FIRM</name>
<dbReference type="GO" id="GO:0005886">
    <property type="term" value="C:plasma membrane"/>
    <property type="evidence" value="ECO:0007669"/>
    <property type="project" value="UniProtKB-SubCell"/>
</dbReference>
<dbReference type="InterPro" id="IPR050833">
    <property type="entry name" value="Poly_Biosynth_Transport"/>
</dbReference>
<accession>A0A517E153</accession>
<feature type="transmembrane region" description="Helical" evidence="6">
    <location>
        <begin position="483"/>
        <end position="506"/>
    </location>
</feature>
<keyword evidence="4 6" id="KW-1133">Transmembrane helix</keyword>
<dbReference type="RefSeq" id="WP_144352626.1">
    <property type="nucleotide sequence ID" value="NZ_CP036259.1"/>
</dbReference>
<evidence type="ECO:0000256" key="4">
    <source>
        <dbReference type="ARBA" id="ARBA00022989"/>
    </source>
</evidence>
<feature type="transmembrane region" description="Helical" evidence="6">
    <location>
        <begin position="453"/>
        <end position="471"/>
    </location>
</feature>
<feature type="transmembrane region" description="Helical" evidence="6">
    <location>
        <begin position="89"/>
        <end position="109"/>
    </location>
</feature>
<dbReference type="PANTHER" id="PTHR30250:SF21">
    <property type="entry name" value="LIPID II FLIPPASE MURJ"/>
    <property type="match status" value="1"/>
</dbReference>
<evidence type="ECO:0000256" key="6">
    <source>
        <dbReference type="SAM" id="Phobius"/>
    </source>
</evidence>
<keyword evidence="5 6" id="KW-0472">Membrane</keyword>
<feature type="transmembrane region" description="Helical" evidence="6">
    <location>
        <begin position="183"/>
        <end position="208"/>
    </location>
</feature>
<feature type="transmembrane region" description="Helical" evidence="6">
    <location>
        <begin position="47"/>
        <end position="69"/>
    </location>
</feature>
<proteinExistence type="predicted"/>
<keyword evidence="3 6" id="KW-0812">Transmembrane</keyword>
<evidence type="ECO:0000256" key="5">
    <source>
        <dbReference type="ARBA" id="ARBA00023136"/>
    </source>
</evidence>
<gene>
    <name evidence="7" type="primary">spoVB</name>
    <name evidence="7" type="ORF">SPTER_48210</name>
</gene>
<feature type="transmembrane region" description="Helical" evidence="6">
    <location>
        <begin position="416"/>
        <end position="441"/>
    </location>
</feature>
<feature type="transmembrane region" description="Helical" evidence="6">
    <location>
        <begin position="239"/>
        <end position="261"/>
    </location>
</feature>
<protein>
    <submittedName>
        <fullName evidence="7">Stage V sporulation protein B</fullName>
    </submittedName>
</protein>
<dbReference type="InterPro" id="IPR024923">
    <property type="entry name" value="PG_synth_SpoVB"/>
</dbReference>
<dbReference type="CDD" id="cd13124">
    <property type="entry name" value="MATE_SpoVB_like"/>
    <property type="match status" value="1"/>
</dbReference>
<feature type="transmembrane region" description="Helical" evidence="6">
    <location>
        <begin position="330"/>
        <end position="353"/>
    </location>
</feature>
<dbReference type="InterPro" id="IPR002797">
    <property type="entry name" value="Polysacc_synth"/>
</dbReference>
<keyword evidence="2" id="KW-1003">Cell membrane</keyword>
<feature type="transmembrane region" description="Helical" evidence="6">
    <location>
        <begin position="359"/>
        <end position="376"/>
    </location>
</feature>
<dbReference type="AlphaFoldDB" id="A0A517E153"/>
<dbReference type="Pfam" id="PF01943">
    <property type="entry name" value="Polysacc_synt"/>
    <property type="match status" value="1"/>
</dbReference>
<reference evidence="7 8" key="1">
    <citation type="submission" date="2019-02" db="EMBL/GenBank/DDBJ databases">
        <title>Closed genome of Sporomusa termitida DSM 4440.</title>
        <authorList>
            <person name="Poehlein A."/>
            <person name="Daniel R."/>
        </authorList>
    </citation>
    <scope>NUCLEOTIDE SEQUENCE [LARGE SCALE GENOMIC DNA]</scope>
    <source>
        <strain evidence="7 8">DSM 4440</strain>
    </source>
</reference>
<feature type="transmembrane region" description="Helical" evidence="6">
    <location>
        <begin position="388"/>
        <end position="410"/>
    </location>
</feature>
<dbReference type="Proteomes" id="UP000320776">
    <property type="component" value="Chromosome"/>
</dbReference>
<keyword evidence="8" id="KW-1185">Reference proteome</keyword>
<evidence type="ECO:0000313" key="7">
    <source>
        <dbReference type="EMBL" id="QDR83337.1"/>
    </source>
</evidence>
<evidence type="ECO:0000256" key="3">
    <source>
        <dbReference type="ARBA" id="ARBA00022692"/>
    </source>
</evidence>
<comment type="subcellular location">
    <subcellularLocation>
        <location evidence="1">Cell membrane</location>
        <topology evidence="1">Multi-pass membrane protein</topology>
    </subcellularLocation>
</comment>
<organism evidence="7 8">
    <name type="scientific">Sporomusa termitida</name>
    <dbReference type="NCBI Taxonomy" id="2377"/>
    <lineage>
        <taxon>Bacteria</taxon>
        <taxon>Bacillati</taxon>
        <taxon>Bacillota</taxon>
        <taxon>Negativicutes</taxon>
        <taxon>Selenomonadales</taxon>
        <taxon>Sporomusaceae</taxon>
        <taxon>Sporomusa</taxon>
    </lineage>
</organism>
<feature type="transmembrane region" description="Helical" evidence="6">
    <location>
        <begin position="159"/>
        <end position="177"/>
    </location>
</feature>
<dbReference type="PIRSF" id="PIRSF038958">
    <property type="entry name" value="PG_synth_SpoVB"/>
    <property type="match status" value="1"/>
</dbReference>
<feature type="transmembrane region" description="Helical" evidence="6">
    <location>
        <begin position="121"/>
        <end position="138"/>
    </location>
</feature>
<dbReference type="EMBL" id="CP036259">
    <property type="protein sequence ID" value="QDR83337.1"/>
    <property type="molecule type" value="Genomic_DNA"/>
</dbReference>
<feature type="transmembrane region" description="Helical" evidence="6">
    <location>
        <begin position="7"/>
        <end position="27"/>
    </location>
</feature>
<feature type="transmembrane region" description="Helical" evidence="6">
    <location>
        <begin position="281"/>
        <end position="309"/>
    </location>
</feature>